<evidence type="ECO:0000256" key="1">
    <source>
        <dbReference type="PIRNR" id="PIRNR029681"/>
    </source>
</evidence>
<name>A0ABQ2PBG9_9NEIS</name>
<evidence type="ECO:0000313" key="3">
    <source>
        <dbReference type="EMBL" id="GGP22850.1"/>
    </source>
</evidence>
<gene>
    <name evidence="3" type="primary">pagL</name>
    <name evidence="3" type="ORF">GCM10010970_28500</name>
</gene>
<keyword evidence="1" id="KW-0378">Hydrolase</keyword>
<protein>
    <recommendedName>
        <fullName evidence="1">Lipid A deacylase</fullName>
        <ecNumber evidence="1">3.1.1.77</ecNumber>
    </recommendedName>
    <alternativeName>
        <fullName evidence="1">LPS 3-O-deacylase</fullName>
    </alternativeName>
    <alternativeName>
        <fullName evidence="1">Outer membrane enzyme</fullName>
    </alternativeName>
</protein>
<dbReference type="SUPFAM" id="SSF56925">
    <property type="entry name" value="OMPA-like"/>
    <property type="match status" value="1"/>
</dbReference>
<keyword evidence="4" id="KW-1185">Reference proteome</keyword>
<feature type="chain" id="PRO_5046617927" description="Lipid A deacylase" evidence="2">
    <location>
        <begin position="19"/>
        <end position="178"/>
    </location>
</feature>
<dbReference type="InterPro" id="IPR011250">
    <property type="entry name" value="OMP/PagP_B-barrel"/>
</dbReference>
<sequence>MKKTLFTLLLAAATLANAAPFDTFNAAIGETTRPHGENTPNTLRLSVGWDWGVRWWETSVGYLTGYWEFAGGAWRVQDTTAYDVDIVPMFRYQFKSSGWCTPFVEAGVGVAYLTEHKIADDHDLTSHPQFSDRIGAGCGFDGGKQELGINFHHFSNAGLDKPNPGVDFLLVRYGYHFN</sequence>
<evidence type="ECO:0000313" key="4">
    <source>
        <dbReference type="Proteomes" id="UP000637267"/>
    </source>
</evidence>
<keyword evidence="1" id="KW-0998">Cell outer membrane</keyword>
<accession>A0ABQ2PBG9</accession>
<dbReference type="EMBL" id="BMLX01000003">
    <property type="protein sequence ID" value="GGP22850.1"/>
    <property type="molecule type" value="Genomic_DNA"/>
</dbReference>
<reference evidence="4" key="1">
    <citation type="journal article" date="2019" name="Int. J. Syst. Evol. Microbiol.">
        <title>The Global Catalogue of Microorganisms (GCM) 10K type strain sequencing project: providing services to taxonomists for standard genome sequencing and annotation.</title>
        <authorList>
            <consortium name="The Broad Institute Genomics Platform"/>
            <consortium name="The Broad Institute Genome Sequencing Center for Infectious Disease"/>
            <person name="Wu L."/>
            <person name="Ma J."/>
        </authorList>
    </citation>
    <scope>NUCLEOTIDE SEQUENCE [LARGE SCALE GENOMIC DNA]</scope>
    <source>
        <strain evidence="4">CGMCC 1.8859</strain>
    </source>
</reference>
<dbReference type="PIRSF" id="PIRSF029681">
    <property type="entry name" value="PagL"/>
    <property type="match status" value="1"/>
</dbReference>
<dbReference type="Gene3D" id="2.40.160.20">
    <property type="match status" value="1"/>
</dbReference>
<dbReference type="InterPro" id="IPR018550">
    <property type="entry name" value="Lipid-A_deacylase-rel"/>
</dbReference>
<comment type="subcellular location">
    <subcellularLocation>
        <location evidence="1">Cell outer membrane</location>
        <topology evidence="1">Multi-pass membrane protein</topology>
    </subcellularLocation>
</comment>
<keyword evidence="1" id="KW-0472">Membrane</keyword>
<organism evidence="3 4">
    <name type="scientific">Silvimonas iriomotensis</name>
    <dbReference type="NCBI Taxonomy" id="449662"/>
    <lineage>
        <taxon>Bacteria</taxon>
        <taxon>Pseudomonadati</taxon>
        <taxon>Pseudomonadota</taxon>
        <taxon>Betaproteobacteria</taxon>
        <taxon>Neisseriales</taxon>
        <taxon>Chitinibacteraceae</taxon>
        <taxon>Silvimonas</taxon>
    </lineage>
</organism>
<comment type="function">
    <text evidence="1">Has lipid A 3-O-deacylase activity. Hydrolyzes the ester bond at the 3 position of lipid A, a bioactive component of lipopolysaccharide (LPS), thereby releasing the primary fatty acyl moiety.</text>
</comment>
<comment type="subunit">
    <text evidence="1">Homodimer.</text>
</comment>
<feature type="signal peptide" evidence="2">
    <location>
        <begin position="1"/>
        <end position="18"/>
    </location>
</feature>
<keyword evidence="2" id="KW-0732">Signal</keyword>
<comment type="similarity">
    <text evidence="1">Belongs to the PagL family.</text>
</comment>
<proteinExistence type="inferred from homology"/>
<dbReference type="Pfam" id="PF09411">
    <property type="entry name" value="PagL"/>
    <property type="match status" value="1"/>
</dbReference>
<dbReference type="Proteomes" id="UP000637267">
    <property type="component" value="Unassembled WGS sequence"/>
</dbReference>
<dbReference type="EC" id="3.1.1.77" evidence="1"/>
<comment type="catalytic activity">
    <reaction evidence="1">
        <text>a 3-(acyloxy)acyl derivative of bacterial toxin + H2O = a 3-hydroxyacyl derivative of bacterial toxin + a fatty acid + H(+)</text>
        <dbReference type="Rhea" id="RHEA:12032"/>
        <dbReference type="ChEBI" id="CHEBI:15377"/>
        <dbReference type="ChEBI" id="CHEBI:15378"/>
        <dbReference type="ChEBI" id="CHEBI:28868"/>
        <dbReference type="ChEBI" id="CHEBI:136853"/>
        <dbReference type="ChEBI" id="CHEBI:140675"/>
        <dbReference type="EC" id="3.1.1.77"/>
    </reaction>
</comment>
<evidence type="ECO:0000256" key="2">
    <source>
        <dbReference type="SAM" id="SignalP"/>
    </source>
</evidence>
<dbReference type="RefSeq" id="WP_188705016.1">
    <property type="nucleotide sequence ID" value="NZ_BMLX01000003.1"/>
</dbReference>
<comment type="caution">
    <text evidence="3">The sequence shown here is derived from an EMBL/GenBank/DDBJ whole genome shotgun (WGS) entry which is preliminary data.</text>
</comment>